<dbReference type="Pfam" id="PF14322">
    <property type="entry name" value="SusD-like_3"/>
    <property type="match status" value="1"/>
</dbReference>
<evidence type="ECO:0000313" key="10">
    <source>
        <dbReference type="Proteomes" id="UP000198756"/>
    </source>
</evidence>
<comment type="subcellular location">
    <subcellularLocation>
        <location evidence="1">Cell outer membrane</location>
    </subcellularLocation>
</comment>
<feature type="domain" description="RagB/SusD" evidence="7">
    <location>
        <begin position="332"/>
        <end position="493"/>
    </location>
</feature>
<protein>
    <submittedName>
        <fullName evidence="9">Starch-binding associating with outer membrane</fullName>
    </submittedName>
</protein>
<keyword evidence="4" id="KW-0472">Membrane</keyword>
<proteinExistence type="inferred from homology"/>
<dbReference type="RefSeq" id="WP_092728308.1">
    <property type="nucleotide sequence ID" value="NZ_FMXE01000003.1"/>
</dbReference>
<feature type="signal peptide" evidence="6">
    <location>
        <begin position="1"/>
        <end position="20"/>
    </location>
</feature>
<comment type="similarity">
    <text evidence="2">Belongs to the SusD family.</text>
</comment>
<gene>
    <name evidence="9" type="ORF">SAMN03080617_00427</name>
</gene>
<accession>A0A1G5VDN7</accession>
<evidence type="ECO:0000256" key="2">
    <source>
        <dbReference type="ARBA" id="ARBA00006275"/>
    </source>
</evidence>
<dbReference type="EMBL" id="FMXE01000003">
    <property type="protein sequence ID" value="SDA43347.1"/>
    <property type="molecule type" value="Genomic_DNA"/>
</dbReference>
<keyword evidence="3 6" id="KW-0732">Signal</keyword>
<evidence type="ECO:0000259" key="7">
    <source>
        <dbReference type="Pfam" id="PF07980"/>
    </source>
</evidence>
<evidence type="ECO:0000256" key="5">
    <source>
        <dbReference type="ARBA" id="ARBA00023237"/>
    </source>
</evidence>
<dbReference type="InterPro" id="IPR012944">
    <property type="entry name" value="SusD_RagB_dom"/>
</dbReference>
<evidence type="ECO:0000259" key="8">
    <source>
        <dbReference type="Pfam" id="PF14322"/>
    </source>
</evidence>
<name>A0A1G5VDN7_9BACT</name>
<dbReference type="InterPro" id="IPR011990">
    <property type="entry name" value="TPR-like_helical_dom_sf"/>
</dbReference>
<keyword evidence="10" id="KW-1185">Reference proteome</keyword>
<feature type="chain" id="PRO_5011477574" evidence="6">
    <location>
        <begin position="21"/>
        <end position="493"/>
    </location>
</feature>
<evidence type="ECO:0000256" key="6">
    <source>
        <dbReference type="SAM" id="SignalP"/>
    </source>
</evidence>
<dbReference type="AlphaFoldDB" id="A0A1G5VDN7"/>
<evidence type="ECO:0000256" key="4">
    <source>
        <dbReference type="ARBA" id="ARBA00023136"/>
    </source>
</evidence>
<dbReference type="SUPFAM" id="SSF48452">
    <property type="entry name" value="TPR-like"/>
    <property type="match status" value="1"/>
</dbReference>
<dbReference type="InterPro" id="IPR033985">
    <property type="entry name" value="SusD-like_N"/>
</dbReference>
<dbReference type="Gene3D" id="1.25.40.390">
    <property type="match status" value="1"/>
</dbReference>
<dbReference type="OrthoDB" id="691907at2"/>
<evidence type="ECO:0000256" key="3">
    <source>
        <dbReference type="ARBA" id="ARBA00022729"/>
    </source>
</evidence>
<dbReference type="Proteomes" id="UP000198756">
    <property type="component" value="Unassembled WGS sequence"/>
</dbReference>
<dbReference type="PROSITE" id="PS51257">
    <property type="entry name" value="PROKAR_LIPOPROTEIN"/>
    <property type="match status" value="1"/>
</dbReference>
<organism evidence="9 10">
    <name type="scientific">Algoriphagus alkaliphilus</name>
    <dbReference type="NCBI Taxonomy" id="279824"/>
    <lineage>
        <taxon>Bacteria</taxon>
        <taxon>Pseudomonadati</taxon>
        <taxon>Bacteroidota</taxon>
        <taxon>Cytophagia</taxon>
        <taxon>Cytophagales</taxon>
        <taxon>Cyclobacteriaceae</taxon>
        <taxon>Algoriphagus</taxon>
    </lineage>
</organism>
<dbReference type="Pfam" id="PF07980">
    <property type="entry name" value="SusD_RagB"/>
    <property type="match status" value="1"/>
</dbReference>
<dbReference type="GO" id="GO:0009279">
    <property type="term" value="C:cell outer membrane"/>
    <property type="evidence" value="ECO:0007669"/>
    <property type="project" value="UniProtKB-SubCell"/>
</dbReference>
<dbReference type="STRING" id="279824.SAMN03080617_00427"/>
<keyword evidence="5" id="KW-0998">Cell outer membrane</keyword>
<feature type="domain" description="SusD-like N-terminal" evidence="8">
    <location>
        <begin position="23"/>
        <end position="221"/>
    </location>
</feature>
<evidence type="ECO:0000313" key="9">
    <source>
        <dbReference type="EMBL" id="SDA43347.1"/>
    </source>
</evidence>
<sequence>MKRYIKYLLSLVIVTGAASCNEFLEESPNTLTTQANVTSIEAARAFLASIYGNVNFVATGSGGWGGNTLSLLEFMSGKADGVAQTEAFRFNQLTHDAQAFYVDTYWQSTYQGILRCNVALKQIPTFSVLNETQKNEFLAEVRAMRALYYFYLVRMFGDVPMVTEPIAGLANVNTPRTPVKQIYDQLIIPDLLEAEKVPLPWRRSNGEVSRGLVKALLADVYLTYAGFPVNAGQAAYAESAKRSKELVDLRTTTFPLFKEYREMILPANKNTGEFIFQVQFDKINRNNPLTPVVLPTFAGISRYANEFGGLVPRIEFIRSYDPNDKRIKEKQYYFTEYNGKQLGGHFIYKWFDVVAINNDTRSELNFSIYRMPDVMLMYAEASNRAEGSPNQLARDVVNEIRARAELAPIGNLNRDAFEREVWNQRYFELSFEGKIWFDMLRTRKVRNDISKNYDDFIGHRNVFGATFSEKTLLLPIPLREVQTNPNLTQNPGF</sequence>
<evidence type="ECO:0000256" key="1">
    <source>
        <dbReference type="ARBA" id="ARBA00004442"/>
    </source>
</evidence>
<reference evidence="10" key="1">
    <citation type="submission" date="2016-10" db="EMBL/GenBank/DDBJ databases">
        <authorList>
            <person name="Varghese N."/>
            <person name="Submissions S."/>
        </authorList>
    </citation>
    <scope>NUCLEOTIDE SEQUENCE [LARGE SCALE GENOMIC DNA]</scope>
    <source>
        <strain evidence="10">DSM 22703</strain>
    </source>
</reference>